<reference evidence="1" key="2">
    <citation type="submission" date="2018-08" db="UniProtKB">
        <authorList>
            <consortium name="EnsemblPlants"/>
        </authorList>
    </citation>
    <scope>IDENTIFICATION</scope>
    <source>
        <strain evidence="1">Yugu1</strain>
    </source>
</reference>
<dbReference type="HOGENOM" id="CLU_017945_2_1_1"/>
<keyword evidence="2" id="KW-1185">Reference proteome</keyword>
<organism evidence="1 2">
    <name type="scientific">Setaria italica</name>
    <name type="common">Foxtail millet</name>
    <name type="synonym">Panicum italicum</name>
    <dbReference type="NCBI Taxonomy" id="4555"/>
    <lineage>
        <taxon>Eukaryota</taxon>
        <taxon>Viridiplantae</taxon>
        <taxon>Streptophyta</taxon>
        <taxon>Embryophyta</taxon>
        <taxon>Tracheophyta</taxon>
        <taxon>Spermatophyta</taxon>
        <taxon>Magnoliopsida</taxon>
        <taxon>Liliopsida</taxon>
        <taxon>Poales</taxon>
        <taxon>Poaceae</taxon>
        <taxon>PACMAD clade</taxon>
        <taxon>Panicoideae</taxon>
        <taxon>Panicodae</taxon>
        <taxon>Paniceae</taxon>
        <taxon>Cenchrinae</taxon>
        <taxon>Setaria</taxon>
    </lineage>
</organism>
<accession>K3Z0Z5</accession>
<dbReference type="PANTHER" id="PTHR32133">
    <property type="entry name" value="OS07G0120400 PROTEIN"/>
    <property type="match status" value="1"/>
</dbReference>
<dbReference type="AlphaFoldDB" id="K3Z0Z5"/>
<dbReference type="Proteomes" id="UP000004995">
    <property type="component" value="Unassembled WGS sequence"/>
</dbReference>
<dbReference type="PANTHER" id="PTHR32133:SF370">
    <property type="entry name" value="F-BOX DOMAIN-CONTAINING PROTEIN"/>
    <property type="match status" value="1"/>
</dbReference>
<dbReference type="InParanoid" id="K3Z0Z5"/>
<evidence type="ECO:0008006" key="3">
    <source>
        <dbReference type="Google" id="ProtNLM"/>
    </source>
</evidence>
<dbReference type="Gramene" id="KQL27682">
    <property type="protein sequence ID" value="KQL27682"/>
    <property type="gene ID" value="SETIT_020212mg"/>
</dbReference>
<protein>
    <recommendedName>
        <fullName evidence="3">F-box domain-containing protein</fullName>
    </recommendedName>
</protein>
<dbReference type="EMBL" id="AGNK02000003">
    <property type="status" value="NOT_ANNOTATED_CDS"/>
    <property type="molecule type" value="Genomic_DNA"/>
</dbReference>
<evidence type="ECO:0000313" key="1">
    <source>
        <dbReference type="EnsemblPlants" id="KQL27682"/>
    </source>
</evidence>
<evidence type="ECO:0000313" key="2">
    <source>
        <dbReference type="Proteomes" id="UP000004995"/>
    </source>
</evidence>
<reference evidence="2" key="1">
    <citation type="journal article" date="2012" name="Nat. Biotechnol.">
        <title>Reference genome sequence of the model plant Setaria.</title>
        <authorList>
            <person name="Bennetzen J.L."/>
            <person name="Schmutz J."/>
            <person name="Wang H."/>
            <person name="Percifield R."/>
            <person name="Hawkins J."/>
            <person name="Pontaroli A.C."/>
            <person name="Estep M."/>
            <person name="Feng L."/>
            <person name="Vaughn J.N."/>
            <person name="Grimwood J."/>
            <person name="Jenkins J."/>
            <person name="Barry K."/>
            <person name="Lindquist E."/>
            <person name="Hellsten U."/>
            <person name="Deshpande S."/>
            <person name="Wang X."/>
            <person name="Wu X."/>
            <person name="Mitros T."/>
            <person name="Triplett J."/>
            <person name="Yang X."/>
            <person name="Ye C.Y."/>
            <person name="Mauro-Herrera M."/>
            <person name="Wang L."/>
            <person name="Li P."/>
            <person name="Sharma M."/>
            <person name="Sharma R."/>
            <person name="Ronald P.C."/>
            <person name="Panaud O."/>
            <person name="Kellogg E.A."/>
            <person name="Brutnell T.P."/>
            <person name="Doust A.N."/>
            <person name="Tuskan G.A."/>
            <person name="Rokhsar D."/>
            <person name="Devos K.M."/>
        </authorList>
    </citation>
    <scope>NUCLEOTIDE SEQUENCE [LARGE SCALE GENOMIC DNA]</scope>
    <source>
        <strain evidence="2">cv. Yugu1</strain>
    </source>
</reference>
<dbReference type="EnsemblPlants" id="KQL27682">
    <property type="protein sequence ID" value="KQL27682"/>
    <property type="gene ID" value="SETIT_020212mg"/>
</dbReference>
<name>K3Z0Z5_SETIT</name>
<sequence length="259" mass="28399">MAAAAPVPALLEELVEEILLRLPPAEPDSLVRAALFHRAPPMLNLICNCVNENFYNIYLARFVPTYSFRPPHANRREWRALDARHGRVLLRGHCLPTTGTRLCSAWPVALAAPVTTSTATVDTHDIAGLLVRGWNLERADLPKRILKYDLATREINVHLQPPGSYRTCTTIMTVEDGGLGAWDGHKSVIDLPKLLSIDANSICSDFLGFAHGVGVIFVGTGDGLFSFDLKSGQVRNVCEAACYFNGIRGVVPFISFHTP</sequence>
<proteinExistence type="predicted"/>